<feature type="region of interest" description="Disordered" evidence="3">
    <location>
        <begin position="466"/>
        <end position="527"/>
    </location>
</feature>
<dbReference type="SUPFAM" id="SSF52058">
    <property type="entry name" value="L domain-like"/>
    <property type="match status" value="1"/>
</dbReference>
<feature type="region of interest" description="Disordered" evidence="3">
    <location>
        <begin position="400"/>
        <end position="422"/>
    </location>
</feature>
<feature type="compositionally biased region" description="Polar residues" evidence="3">
    <location>
        <begin position="409"/>
        <end position="418"/>
    </location>
</feature>
<keyword evidence="2" id="KW-0677">Repeat</keyword>
<sequence length="613" mass="66667">MDQAWDTAHRPWPSTADILVRELSWQGPHNPCPKSKDPGSHGEQLVEEYLSPARLRALAQVDDLRLVGMLEMCVSTRESSLGNFGVHLPNLSQLKLNGSRLGSVRDLGTSLGRLRVLWLARCGLTDLDGIGCFPALKELYVSYNNISDLSPLCLLEQLEVLDLEGNSVEVLEQVRYLQLCPRLATLTLEGNLVCLRPGPSPSNEVPPGYNYRAEVRKLIPQLRVLDEVPAAHTAVPAPRELRQDWLMVKEAIKEGSVSEGLFPGLDHPHGAPIRTLGSQLSLPETQPRAPRPRPLSLLVTGGPLPGGLLPKDPAPQDDTSNLTHGASRVLCGNPTKGLRERRHQCQVWLVTPKWVTTAVLPQGTRVLAWQCPGLQSLLARGPSLPNTLHSQMSPAFRVPPTWPPRRLCPQTSPFSPQAWTPPEQLAPQEDLAASASTPGPDPADSSDLLALARLQARRELRLRRYLESQQEGATAPRGPRGVPEEQEDESKPRTPSGPQCLVPESSRTSGCNLIPSPPKFPLPSDSSNTFWGSPDLQFRRRRLRALGSLRPGLGQGLAAVTALRGLEVASGPNPQAQGCPSPKPAPDPAARPPWPPVRAAPEPYHPSPIPPLV</sequence>
<reference evidence="4" key="3">
    <citation type="submission" date="2025-09" db="UniProtKB">
        <authorList>
            <consortium name="Ensembl"/>
        </authorList>
    </citation>
    <scope>IDENTIFICATION</scope>
    <source>
        <strain evidence="4">breed Abyssinian</strain>
    </source>
</reference>
<reference evidence="4" key="2">
    <citation type="submission" date="2025-08" db="UniProtKB">
        <authorList>
            <consortium name="Ensembl"/>
        </authorList>
    </citation>
    <scope>IDENTIFICATION</scope>
    <source>
        <strain evidence="4">breed Abyssinian</strain>
    </source>
</reference>
<feature type="region of interest" description="Disordered" evidence="3">
    <location>
        <begin position="569"/>
        <end position="613"/>
    </location>
</feature>
<dbReference type="PANTHER" id="PTHR22708">
    <property type="entry name" value="LEUCINE-RICH REPEAT-CONTAINING PROTEIN 56"/>
    <property type="match status" value="1"/>
</dbReference>
<dbReference type="GeneTree" id="ENSGT00390000001545"/>
<protein>
    <recommendedName>
        <fullName evidence="6">Leucine rich repeat containing 56</fullName>
    </recommendedName>
</protein>
<dbReference type="InterPro" id="IPR032675">
    <property type="entry name" value="LRR_dom_sf"/>
</dbReference>
<proteinExistence type="predicted"/>
<dbReference type="InterPro" id="IPR001611">
    <property type="entry name" value="Leu-rich_rpt"/>
</dbReference>
<evidence type="ECO:0000256" key="2">
    <source>
        <dbReference type="ARBA" id="ARBA00022737"/>
    </source>
</evidence>
<evidence type="ECO:0000313" key="5">
    <source>
        <dbReference type="Proteomes" id="UP000823872"/>
    </source>
</evidence>
<dbReference type="InterPro" id="IPR040091">
    <property type="entry name" value="LRRC56"/>
</dbReference>
<evidence type="ECO:0000256" key="1">
    <source>
        <dbReference type="ARBA" id="ARBA00022614"/>
    </source>
</evidence>
<accession>A0ABI7W623</accession>
<name>A0ABI7W623_FELCA</name>
<dbReference type="PROSITE" id="PS51450">
    <property type="entry name" value="LRR"/>
    <property type="match status" value="1"/>
</dbReference>
<evidence type="ECO:0000256" key="3">
    <source>
        <dbReference type="SAM" id="MobiDB-lite"/>
    </source>
</evidence>
<dbReference type="Proteomes" id="UP000823872">
    <property type="component" value="Chromosome D1"/>
</dbReference>
<reference evidence="4 5" key="1">
    <citation type="submission" date="2021-02" db="EMBL/GenBank/DDBJ databases">
        <title>Safari Cat Assemblies.</title>
        <authorList>
            <person name="Bredemeyer K.R."/>
            <person name="Murphy W.J."/>
        </authorList>
    </citation>
    <scope>NUCLEOTIDE SEQUENCE [LARGE SCALE GENOMIC DNA]</scope>
</reference>
<evidence type="ECO:0000313" key="4">
    <source>
        <dbReference type="Ensembl" id="ENSFCTP00005005552.1"/>
    </source>
</evidence>
<organism evidence="4 5">
    <name type="scientific">Felis catus</name>
    <name type="common">Cat</name>
    <name type="synonym">Felis silvestris catus</name>
    <dbReference type="NCBI Taxonomy" id="9685"/>
    <lineage>
        <taxon>Eukaryota</taxon>
        <taxon>Metazoa</taxon>
        <taxon>Chordata</taxon>
        <taxon>Craniata</taxon>
        <taxon>Vertebrata</taxon>
        <taxon>Euteleostomi</taxon>
        <taxon>Mammalia</taxon>
        <taxon>Eutheria</taxon>
        <taxon>Laurasiatheria</taxon>
        <taxon>Carnivora</taxon>
        <taxon>Feliformia</taxon>
        <taxon>Felidae</taxon>
        <taxon>Felinae</taxon>
        <taxon>Felis</taxon>
    </lineage>
</organism>
<keyword evidence="1" id="KW-0433">Leucine-rich repeat</keyword>
<feature type="region of interest" description="Disordered" evidence="3">
    <location>
        <begin position="264"/>
        <end position="328"/>
    </location>
</feature>
<dbReference type="PANTHER" id="PTHR22708:SF0">
    <property type="entry name" value="LEUCINE-RICH REPEAT-CONTAINING PROTEIN 56"/>
    <property type="match status" value="1"/>
</dbReference>
<dbReference type="Gene3D" id="3.80.10.10">
    <property type="entry name" value="Ribonuclease Inhibitor"/>
    <property type="match status" value="1"/>
</dbReference>
<dbReference type="InterPro" id="IPR025875">
    <property type="entry name" value="Leu-rich_rpt_4"/>
</dbReference>
<dbReference type="Pfam" id="PF12799">
    <property type="entry name" value="LRR_4"/>
    <property type="match status" value="1"/>
</dbReference>
<keyword evidence="5" id="KW-1185">Reference proteome</keyword>
<evidence type="ECO:0008006" key="6">
    <source>
        <dbReference type="Google" id="ProtNLM"/>
    </source>
</evidence>
<feature type="compositionally biased region" description="Pro residues" evidence="3">
    <location>
        <begin position="581"/>
        <end position="613"/>
    </location>
</feature>
<dbReference type="Ensembl" id="ENSFCTT00005009205.1">
    <property type="protein sequence ID" value="ENSFCTP00005005552.1"/>
    <property type="gene ID" value="ENSFCTG00005003467.1"/>
</dbReference>
<feature type="compositionally biased region" description="Low complexity" evidence="3">
    <location>
        <begin position="294"/>
        <end position="311"/>
    </location>
</feature>
<gene>
    <name evidence="4" type="primary">LRRC56</name>
</gene>